<comment type="similarity">
    <text evidence="2 11">Belongs to the 'phage' integrase family. XerC subfamily.</text>
</comment>
<reference evidence="15" key="1">
    <citation type="submission" date="2021-07" db="EMBL/GenBank/DDBJ databases">
        <title>Shewanella sp. YLB-07 whole genome sequence.</title>
        <authorList>
            <person name="Yu L."/>
        </authorList>
    </citation>
    <scope>NUCLEOTIDE SEQUENCE</scope>
    <source>
        <strain evidence="15">YLB-08</strain>
    </source>
</reference>
<keyword evidence="5 11" id="KW-0132">Cell division</keyword>
<dbReference type="SUPFAM" id="SSF47823">
    <property type="entry name" value="lambda integrase-like, N-terminal domain"/>
    <property type="match status" value="1"/>
</dbReference>
<evidence type="ECO:0000256" key="11">
    <source>
        <dbReference type="HAMAP-Rule" id="MF_01808"/>
    </source>
</evidence>
<feature type="region of interest" description="Disordered" evidence="12">
    <location>
        <begin position="291"/>
        <end position="310"/>
    </location>
</feature>
<dbReference type="EMBL" id="CP045503">
    <property type="protein sequence ID" value="QPG56420.1"/>
    <property type="molecule type" value="Genomic_DNA"/>
</dbReference>
<dbReference type="InterPro" id="IPR050090">
    <property type="entry name" value="Tyrosine_recombinase_XerCD"/>
</dbReference>
<name>A0ABX6V1F0_9GAMM</name>
<proteinExistence type="inferred from homology"/>
<dbReference type="InterPro" id="IPR010998">
    <property type="entry name" value="Integrase_recombinase_N"/>
</dbReference>
<dbReference type="CDD" id="cd00798">
    <property type="entry name" value="INT_XerDC_C"/>
    <property type="match status" value="1"/>
</dbReference>
<dbReference type="Proteomes" id="UP000316416">
    <property type="component" value="Chromosome"/>
</dbReference>
<evidence type="ECO:0000256" key="8">
    <source>
        <dbReference type="ARBA" id="ARBA00023125"/>
    </source>
</evidence>
<dbReference type="Pfam" id="PF02899">
    <property type="entry name" value="Phage_int_SAM_1"/>
    <property type="match status" value="1"/>
</dbReference>
<comment type="function">
    <text evidence="11">Site-specific tyrosine recombinase, which acts by catalyzing the cutting and rejoining of the recombining DNA molecules. The XerC-XerD complex is essential to convert dimers of the bacterial chromosome into monomers to permit their segregation at cell division. It also contributes to the segregational stability of plasmids.</text>
</comment>
<feature type="domain" description="Tyr recombinase" evidence="13">
    <location>
        <begin position="109"/>
        <end position="288"/>
    </location>
</feature>
<dbReference type="PROSITE" id="PS51898">
    <property type="entry name" value="TYR_RECOMBINASE"/>
    <property type="match status" value="1"/>
</dbReference>
<evidence type="ECO:0000256" key="9">
    <source>
        <dbReference type="ARBA" id="ARBA00023172"/>
    </source>
</evidence>
<evidence type="ECO:0000256" key="2">
    <source>
        <dbReference type="ARBA" id="ARBA00006657"/>
    </source>
</evidence>
<dbReference type="Gene3D" id="1.10.443.10">
    <property type="entry name" value="Intergrase catalytic core"/>
    <property type="match status" value="1"/>
</dbReference>
<dbReference type="InterPro" id="IPR013762">
    <property type="entry name" value="Integrase-like_cat_sf"/>
</dbReference>
<evidence type="ECO:0000256" key="12">
    <source>
        <dbReference type="SAM" id="MobiDB-lite"/>
    </source>
</evidence>
<feature type="active site" evidence="11">
    <location>
        <position position="243"/>
    </location>
</feature>
<accession>A0ABX6V1F0</accession>
<dbReference type="Pfam" id="PF00589">
    <property type="entry name" value="Phage_integrase"/>
    <property type="match status" value="1"/>
</dbReference>
<evidence type="ECO:0000313" key="16">
    <source>
        <dbReference type="Proteomes" id="UP000316416"/>
    </source>
</evidence>
<dbReference type="PANTHER" id="PTHR30349:SF81">
    <property type="entry name" value="TYROSINE RECOMBINASE XERC"/>
    <property type="match status" value="1"/>
</dbReference>
<keyword evidence="6 11" id="KW-0159">Chromosome partition</keyword>
<dbReference type="NCBIfam" id="TIGR02224">
    <property type="entry name" value="recomb_XerC"/>
    <property type="match status" value="1"/>
</dbReference>
<evidence type="ECO:0000313" key="15">
    <source>
        <dbReference type="EMBL" id="QPG56420.1"/>
    </source>
</evidence>
<dbReference type="InterPro" id="IPR004107">
    <property type="entry name" value="Integrase_SAM-like_N"/>
</dbReference>
<dbReference type="InterPro" id="IPR002104">
    <property type="entry name" value="Integrase_catalytic"/>
</dbReference>
<feature type="active site" evidence="11">
    <location>
        <position position="172"/>
    </location>
</feature>
<evidence type="ECO:0000256" key="7">
    <source>
        <dbReference type="ARBA" id="ARBA00022908"/>
    </source>
</evidence>
<keyword evidence="10 11" id="KW-0131">Cell cycle</keyword>
<evidence type="ECO:0000256" key="6">
    <source>
        <dbReference type="ARBA" id="ARBA00022829"/>
    </source>
</evidence>
<dbReference type="InterPro" id="IPR044068">
    <property type="entry name" value="CB"/>
</dbReference>
<comment type="subcellular location">
    <subcellularLocation>
        <location evidence="1 11">Cytoplasm</location>
    </subcellularLocation>
</comment>
<feature type="compositionally biased region" description="Basic and acidic residues" evidence="12">
    <location>
        <begin position="298"/>
        <end position="310"/>
    </location>
</feature>
<dbReference type="PROSITE" id="PS51900">
    <property type="entry name" value="CB"/>
    <property type="match status" value="1"/>
</dbReference>
<feature type="active site" evidence="11">
    <location>
        <position position="266"/>
    </location>
</feature>
<sequence length="310" mass="35039">MNTLWFKQFESYLSAERQFSAHTVRNYLYELNRVTGKLEGNSSPPVLWSQVSHEQIQHTLSQLHRQGLSPRSLSLTLSAVKQFCEFLLREGVIQSNPAKSLSAPKQNKPLPKNMDLDSITHLLDIDGDDPLSVRDKAIMELFYSSGLRLAELAAIDVDDIYFSDKQVKVMGKGSKERIIPIGRYALEAIEAWLLLRENIPCENEALFVTSKGRRLAHRSIQARLAKWGQEQALNMKVHPHKLRHSFATHMLESSADLRAVQELLGHANLSTTQIYTSLDFQHLAKVYDGAHPRASRNKGTDKSKGKIADD</sequence>
<evidence type="ECO:0000256" key="10">
    <source>
        <dbReference type="ARBA" id="ARBA00023306"/>
    </source>
</evidence>
<feature type="active site" description="O-(3'-phospho-DNA)-tyrosine intermediate" evidence="11">
    <location>
        <position position="275"/>
    </location>
</feature>
<gene>
    <name evidence="11 15" type="primary">xerC</name>
    <name evidence="15" type="ORF">FM038_002540</name>
</gene>
<dbReference type="Gene3D" id="1.10.150.130">
    <property type="match status" value="1"/>
</dbReference>
<keyword evidence="4 11" id="KW-0963">Cytoplasm</keyword>
<dbReference type="PANTHER" id="PTHR30349">
    <property type="entry name" value="PHAGE INTEGRASE-RELATED"/>
    <property type="match status" value="1"/>
</dbReference>
<comment type="subunit">
    <text evidence="11">Forms a cyclic heterotetrameric complex composed of two molecules of XerC and two molecules of XerD.</text>
</comment>
<protein>
    <recommendedName>
        <fullName evidence="3 11">Tyrosine recombinase XerC</fullName>
    </recommendedName>
</protein>
<feature type="active site" evidence="11">
    <location>
        <position position="240"/>
    </location>
</feature>
<keyword evidence="9 11" id="KW-0233">DNA recombination</keyword>
<evidence type="ECO:0000256" key="1">
    <source>
        <dbReference type="ARBA" id="ARBA00004496"/>
    </source>
</evidence>
<keyword evidence="8 11" id="KW-0238">DNA-binding</keyword>
<evidence type="ECO:0000259" key="13">
    <source>
        <dbReference type="PROSITE" id="PS51898"/>
    </source>
</evidence>
<evidence type="ECO:0000256" key="5">
    <source>
        <dbReference type="ARBA" id="ARBA00022618"/>
    </source>
</evidence>
<feature type="domain" description="Core-binding (CB)" evidence="14">
    <location>
        <begin position="1"/>
        <end position="88"/>
    </location>
</feature>
<evidence type="ECO:0000256" key="3">
    <source>
        <dbReference type="ARBA" id="ARBA00015804"/>
    </source>
</evidence>
<keyword evidence="7 11" id="KW-0229">DNA integration</keyword>
<dbReference type="HAMAP" id="MF_01808">
    <property type="entry name" value="Recomb_XerC_XerD"/>
    <property type="match status" value="1"/>
</dbReference>
<evidence type="ECO:0000256" key="4">
    <source>
        <dbReference type="ARBA" id="ARBA00022490"/>
    </source>
</evidence>
<evidence type="ECO:0000259" key="14">
    <source>
        <dbReference type="PROSITE" id="PS51900"/>
    </source>
</evidence>
<dbReference type="SUPFAM" id="SSF56349">
    <property type="entry name" value="DNA breaking-rejoining enzymes"/>
    <property type="match status" value="1"/>
</dbReference>
<dbReference type="InterPro" id="IPR011010">
    <property type="entry name" value="DNA_brk_join_enz"/>
</dbReference>
<organism evidence="15 16">
    <name type="scientific">Shewanella eurypsychrophilus</name>
    <dbReference type="NCBI Taxonomy" id="2593656"/>
    <lineage>
        <taxon>Bacteria</taxon>
        <taxon>Pseudomonadati</taxon>
        <taxon>Pseudomonadota</taxon>
        <taxon>Gammaproteobacteria</taxon>
        <taxon>Alteromonadales</taxon>
        <taxon>Shewanellaceae</taxon>
        <taxon>Shewanella</taxon>
    </lineage>
</organism>
<feature type="active site" evidence="11">
    <location>
        <position position="148"/>
    </location>
</feature>
<keyword evidence="16" id="KW-1185">Reference proteome</keyword>
<dbReference type="RefSeq" id="WP_142871806.1">
    <property type="nucleotide sequence ID" value="NZ_CP045503.2"/>
</dbReference>
<dbReference type="InterPro" id="IPR023009">
    <property type="entry name" value="Tyrosine_recombinase_XerC/XerD"/>
</dbReference>
<dbReference type="InterPro" id="IPR011931">
    <property type="entry name" value="Recomb_XerC"/>
</dbReference>